<dbReference type="PROSITE" id="PS00211">
    <property type="entry name" value="ABC_TRANSPORTER_1"/>
    <property type="match status" value="1"/>
</dbReference>
<dbReference type="InterPro" id="IPR003593">
    <property type="entry name" value="AAA+_ATPase"/>
</dbReference>
<dbReference type="InterPro" id="IPR017871">
    <property type="entry name" value="ABC_transporter-like_CS"/>
</dbReference>
<keyword evidence="3 5" id="KW-0067">ATP-binding</keyword>
<gene>
    <name evidence="5" type="primary">cmpD</name>
    <name evidence="5" type="ORF">VQ7734_02045</name>
</gene>
<organism evidence="5 6">
    <name type="scientific">Vibrio quintilis</name>
    <dbReference type="NCBI Taxonomy" id="1117707"/>
    <lineage>
        <taxon>Bacteria</taxon>
        <taxon>Pseudomonadati</taxon>
        <taxon>Pseudomonadota</taxon>
        <taxon>Gammaproteobacteria</taxon>
        <taxon>Vibrionales</taxon>
        <taxon>Vibrionaceae</taxon>
        <taxon>Vibrio</taxon>
    </lineage>
</organism>
<dbReference type="Gene3D" id="3.40.50.300">
    <property type="entry name" value="P-loop containing nucleotide triphosphate hydrolases"/>
    <property type="match status" value="1"/>
</dbReference>
<protein>
    <submittedName>
        <fullName evidence="5">Bicarbonate transport ATP-binding protein CmpD</fullName>
        <ecNumber evidence="5">3.6.3.-</ecNumber>
    </submittedName>
</protein>
<dbReference type="InterPro" id="IPR003439">
    <property type="entry name" value="ABC_transporter-like_ATP-bd"/>
</dbReference>
<dbReference type="EMBL" id="FRFG01000023">
    <property type="protein sequence ID" value="SHO56276.1"/>
    <property type="molecule type" value="Genomic_DNA"/>
</dbReference>
<dbReference type="OrthoDB" id="9802264at2"/>
<keyword evidence="2" id="KW-0547">Nucleotide-binding</keyword>
<dbReference type="GO" id="GO:0005524">
    <property type="term" value="F:ATP binding"/>
    <property type="evidence" value="ECO:0007669"/>
    <property type="project" value="UniProtKB-KW"/>
</dbReference>
<name>A0A1M7YUY2_9VIBR</name>
<keyword evidence="5" id="KW-0378">Hydrolase</keyword>
<dbReference type="SUPFAM" id="SSF52540">
    <property type="entry name" value="P-loop containing nucleoside triphosphate hydrolases"/>
    <property type="match status" value="1"/>
</dbReference>
<evidence type="ECO:0000259" key="4">
    <source>
        <dbReference type="PROSITE" id="PS50893"/>
    </source>
</evidence>
<dbReference type="EC" id="3.6.3.-" evidence="5"/>
<dbReference type="InterPro" id="IPR027417">
    <property type="entry name" value="P-loop_NTPase"/>
</dbReference>
<dbReference type="GO" id="GO:0016887">
    <property type="term" value="F:ATP hydrolysis activity"/>
    <property type="evidence" value="ECO:0007669"/>
    <property type="project" value="InterPro"/>
</dbReference>
<evidence type="ECO:0000313" key="5">
    <source>
        <dbReference type="EMBL" id="SHO56276.1"/>
    </source>
</evidence>
<dbReference type="AlphaFoldDB" id="A0A1M7YUY2"/>
<keyword evidence="1" id="KW-0813">Transport</keyword>
<dbReference type="Proteomes" id="UP000184600">
    <property type="component" value="Unassembled WGS sequence"/>
</dbReference>
<sequence length="277" mass="31256">MNTQQPKQPMIEIRNVWKEYGHNIVLERLHKKVHQGEFISIVGASGCGKTTFLNMLLGTEQHSRGEILLDGQPLRREPGTERGIVFQKYSVFPHLTALDNVMIGLEFESSGLTSKLFGRNNGVQKQQARQHAREMLAQVGLSHAENQYPHQLSGGMRQRLSIAQSLVKQPRILLLDEPFGALDPGIRKDMHTLIRSLWQEQQLTVFMITHDLSEGFQLGSRIWVFDQPRVDPQAPERYGAQITFDIPLNKQTINQPGLLSALNQTLQPAEPLQSGSV</sequence>
<dbReference type="PANTHER" id="PTHR42781">
    <property type="entry name" value="SPERMIDINE/PUTRESCINE IMPORT ATP-BINDING PROTEIN POTA"/>
    <property type="match status" value="1"/>
</dbReference>
<proteinExistence type="predicted"/>
<evidence type="ECO:0000313" key="6">
    <source>
        <dbReference type="Proteomes" id="UP000184600"/>
    </source>
</evidence>
<evidence type="ECO:0000256" key="3">
    <source>
        <dbReference type="ARBA" id="ARBA00022840"/>
    </source>
</evidence>
<dbReference type="CDD" id="cd03293">
    <property type="entry name" value="ABC_NrtD_SsuB_transporters"/>
    <property type="match status" value="1"/>
</dbReference>
<dbReference type="RefSeq" id="WP_073582090.1">
    <property type="nucleotide sequence ID" value="NZ_AP024897.1"/>
</dbReference>
<dbReference type="Pfam" id="PF00005">
    <property type="entry name" value="ABC_tran"/>
    <property type="match status" value="1"/>
</dbReference>
<dbReference type="STRING" id="1117707.VQ7734_02045"/>
<evidence type="ECO:0000256" key="2">
    <source>
        <dbReference type="ARBA" id="ARBA00022741"/>
    </source>
</evidence>
<reference evidence="6" key="1">
    <citation type="submission" date="2016-12" db="EMBL/GenBank/DDBJ databases">
        <authorList>
            <person name="Rodrigo-Torres L."/>
            <person name="Arahal R.D."/>
            <person name="Lucena T."/>
        </authorList>
    </citation>
    <scope>NUCLEOTIDE SEQUENCE [LARGE SCALE GENOMIC DNA]</scope>
</reference>
<dbReference type="SMART" id="SM00382">
    <property type="entry name" value="AAA"/>
    <property type="match status" value="1"/>
</dbReference>
<evidence type="ECO:0000256" key="1">
    <source>
        <dbReference type="ARBA" id="ARBA00022448"/>
    </source>
</evidence>
<feature type="domain" description="ABC transporter" evidence="4">
    <location>
        <begin position="11"/>
        <end position="252"/>
    </location>
</feature>
<dbReference type="InterPro" id="IPR050093">
    <property type="entry name" value="ABC_SmlMolc_Importer"/>
</dbReference>
<keyword evidence="6" id="KW-1185">Reference proteome</keyword>
<dbReference type="PROSITE" id="PS50893">
    <property type="entry name" value="ABC_TRANSPORTER_2"/>
    <property type="match status" value="1"/>
</dbReference>
<dbReference type="PANTHER" id="PTHR42781:SF4">
    <property type="entry name" value="SPERMIDINE_PUTRESCINE IMPORT ATP-BINDING PROTEIN POTA"/>
    <property type="match status" value="1"/>
</dbReference>
<accession>A0A1M7YUY2</accession>